<dbReference type="InterPro" id="IPR008254">
    <property type="entry name" value="Flavodoxin/NO_synth"/>
</dbReference>
<gene>
    <name evidence="2" type="ORF">JOD01_000236</name>
</gene>
<dbReference type="InterPro" id="IPR001094">
    <property type="entry name" value="Flavdoxin-like"/>
</dbReference>
<reference evidence="2" key="1">
    <citation type="submission" date="2021-01" db="EMBL/GenBank/DDBJ databases">
        <title>Genomic Encyclopedia of Type Strains, Phase IV (KMG-IV): sequencing the most valuable type-strain genomes for metagenomic binning, comparative biology and taxonomic classification.</title>
        <authorList>
            <person name="Goeker M."/>
        </authorList>
    </citation>
    <scope>NUCLEOTIDE SEQUENCE</scope>
    <source>
        <strain evidence="2">DSM 25523</strain>
    </source>
</reference>
<dbReference type="Gene3D" id="3.40.50.360">
    <property type="match status" value="1"/>
</dbReference>
<dbReference type="AlphaFoldDB" id="A0A938XVV0"/>
<keyword evidence="3" id="KW-1185">Reference proteome</keyword>
<comment type="caution">
    <text evidence="2">The sequence shown here is derived from an EMBL/GenBank/DDBJ whole genome shotgun (WGS) entry which is preliminary data.</text>
</comment>
<dbReference type="InterPro" id="IPR029039">
    <property type="entry name" value="Flavoprotein-like_sf"/>
</dbReference>
<evidence type="ECO:0000259" key="1">
    <source>
        <dbReference type="PROSITE" id="PS50902"/>
    </source>
</evidence>
<dbReference type="PROSITE" id="PS50902">
    <property type="entry name" value="FLAVODOXIN_LIKE"/>
    <property type="match status" value="1"/>
</dbReference>
<dbReference type="Proteomes" id="UP000717624">
    <property type="component" value="Unassembled WGS sequence"/>
</dbReference>
<proteinExistence type="predicted"/>
<organism evidence="2 3">
    <name type="scientific">Brevibacillus fulvus</name>
    <dbReference type="NCBI Taxonomy" id="1125967"/>
    <lineage>
        <taxon>Bacteria</taxon>
        <taxon>Bacillati</taxon>
        <taxon>Bacillota</taxon>
        <taxon>Bacilli</taxon>
        <taxon>Bacillales</taxon>
        <taxon>Paenibacillaceae</taxon>
        <taxon>Brevibacillus</taxon>
    </lineage>
</organism>
<dbReference type="GO" id="GO:0010181">
    <property type="term" value="F:FMN binding"/>
    <property type="evidence" value="ECO:0007669"/>
    <property type="project" value="InterPro"/>
</dbReference>
<sequence length="137" mass="15712">MALTSKAVFYYSMTGNTKALIESCDTTGYAVFDLYEMALQEVDFRPYQTILLGTSTIGDGFPHDIFKKLTAQLAGMNRKRIGLFGSGNSIYPRYCGALDILEDFLRTRNEILFKFKFEGYPKRQVMEQFQQLLRDIS</sequence>
<dbReference type="GO" id="GO:0016651">
    <property type="term" value="F:oxidoreductase activity, acting on NAD(P)H"/>
    <property type="evidence" value="ECO:0007669"/>
    <property type="project" value="UniProtKB-ARBA"/>
</dbReference>
<name>A0A938XVV0_9BACL</name>
<evidence type="ECO:0000313" key="2">
    <source>
        <dbReference type="EMBL" id="MBM7588650.1"/>
    </source>
</evidence>
<feature type="domain" description="Flavodoxin-like" evidence="1">
    <location>
        <begin position="6"/>
        <end position="137"/>
    </location>
</feature>
<dbReference type="SUPFAM" id="SSF52218">
    <property type="entry name" value="Flavoproteins"/>
    <property type="match status" value="1"/>
</dbReference>
<accession>A0A938XVV0</accession>
<dbReference type="EMBL" id="JAFBEB010000001">
    <property type="protein sequence ID" value="MBM7588650.1"/>
    <property type="molecule type" value="Genomic_DNA"/>
</dbReference>
<dbReference type="Pfam" id="PF00258">
    <property type="entry name" value="Flavodoxin_1"/>
    <property type="match status" value="1"/>
</dbReference>
<protein>
    <submittedName>
        <fullName evidence="2">Flavodoxin I</fullName>
    </submittedName>
</protein>
<dbReference type="PRINTS" id="PR00369">
    <property type="entry name" value="FLAVODOXIN"/>
</dbReference>
<dbReference type="RefSeq" id="WP_345384326.1">
    <property type="nucleotide sequence ID" value="NZ_BAABIN010000009.1"/>
</dbReference>
<evidence type="ECO:0000313" key="3">
    <source>
        <dbReference type="Proteomes" id="UP000717624"/>
    </source>
</evidence>